<dbReference type="EMBL" id="LNIX01000026">
    <property type="protein sequence ID" value="OXA42506.1"/>
    <property type="molecule type" value="Genomic_DNA"/>
</dbReference>
<evidence type="ECO:0000256" key="1">
    <source>
        <dbReference type="SAM" id="Phobius"/>
    </source>
</evidence>
<dbReference type="Proteomes" id="UP000198287">
    <property type="component" value="Unassembled WGS sequence"/>
</dbReference>
<gene>
    <name evidence="3" type="ORF">Fcan01_22767</name>
</gene>
<keyword evidence="4" id="KW-1185">Reference proteome</keyword>
<feature type="transmembrane region" description="Helical" evidence="1">
    <location>
        <begin position="366"/>
        <end position="384"/>
    </location>
</feature>
<name>A0A226DE88_FOLCA</name>
<keyword evidence="1" id="KW-0472">Membrane</keyword>
<feature type="transmembrane region" description="Helical" evidence="1">
    <location>
        <begin position="396"/>
        <end position="413"/>
    </location>
</feature>
<feature type="signal peptide" evidence="2">
    <location>
        <begin position="1"/>
        <end position="19"/>
    </location>
</feature>
<comment type="caution">
    <text evidence="3">The sequence shown here is derived from an EMBL/GenBank/DDBJ whole genome shotgun (WGS) entry which is preliminary data.</text>
</comment>
<keyword evidence="1" id="KW-0812">Transmembrane</keyword>
<sequence length="661" mass="77065">MKTSLPLSIFLLKFLFSFGNPNFGNSLSPMFHNIFPHYINSTCRLHLVFEKITSESLEHTGNLPISLKSRKYYIETSNFRFIKDEGHPTLNIFRNKGWQCENVFFLFEPTEVLNEKYVDVLSTWIKLNNYVYLVDFSDGVGTDSKWGTESIWFFVISNLKKEEFSILPRMWETNDYEKQAIIKLFTVNLFLLFLSNGNNSLSFCTLYTLHGWNLHCSPTFNVESLQSNELYKLGPDNIWEIEDSTTIHGIPFSSNFTNAEGYILKNILERKMNGSILTTGCGLYSHCLYSKFVSVNPLNELGGFRDPIFLKTEGLNYLSCYRVTFINFYLYLAPFSVTIWVCILVVLVLSGLFIDCICYVQNLQMRMSMMLIFLGFLIDEASFIPKKLWNRTFSKMVIVPWLLFGSILSHLYLSKLIDDDAYLEDWEENSFSILSPPSKILMGKFNEAGSYSLQYILEREYTNALFDIGGVRKLYFYLVNPYSRWLPVLHDDKSWEDVNVEDVEELIEAELIECGKSVYVDYSREVGAYRDYLKRRYPNINFYLGKERIFEKNYGLMFKISVEKSKVPTYFKVFIESGIYGMLNALADYNIYSEKKIISSRILEDRRGLAKEERFFPLKIDNSIQTLFIILIVLLKTSFVVFLVEILPLKMGREEEVVNCV</sequence>
<proteinExistence type="predicted"/>
<evidence type="ECO:0000313" key="3">
    <source>
        <dbReference type="EMBL" id="OXA42506.1"/>
    </source>
</evidence>
<evidence type="ECO:0000313" key="4">
    <source>
        <dbReference type="Proteomes" id="UP000198287"/>
    </source>
</evidence>
<feature type="transmembrane region" description="Helical" evidence="1">
    <location>
        <begin position="624"/>
        <end position="644"/>
    </location>
</feature>
<organism evidence="3 4">
    <name type="scientific">Folsomia candida</name>
    <name type="common">Springtail</name>
    <dbReference type="NCBI Taxonomy" id="158441"/>
    <lineage>
        <taxon>Eukaryota</taxon>
        <taxon>Metazoa</taxon>
        <taxon>Ecdysozoa</taxon>
        <taxon>Arthropoda</taxon>
        <taxon>Hexapoda</taxon>
        <taxon>Collembola</taxon>
        <taxon>Entomobryomorpha</taxon>
        <taxon>Isotomoidea</taxon>
        <taxon>Isotomidae</taxon>
        <taxon>Proisotominae</taxon>
        <taxon>Folsomia</taxon>
    </lineage>
</organism>
<evidence type="ECO:0000256" key="2">
    <source>
        <dbReference type="SAM" id="SignalP"/>
    </source>
</evidence>
<feature type="transmembrane region" description="Helical" evidence="1">
    <location>
        <begin position="328"/>
        <end position="354"/>
    </location>
</feature>
<accession>A0A226DE88</accession>
<dbReference type="AlphaFoldDB" id="A0A226DE88"/>
<reference evidence="3 4" key="1">
    <citation type="submission" date="2015-12" db="EMBL/GenBank/DDBJ databases">
        <title>The genome of Folsomia candida.</title>
        <authorList>
            <person name="Faddeeva A."/>
            <person name="Derks M.F."/>
            <person name="Anvar Y."/>
            <person name="Smit S."/>
            <person name="Van Straalen N."/>
            <person name="Roelofs D."/>
        </authorList>
    </citation>
    <scope>NUCLEOTIDE SEQUENCE [LARGE SCALE GENOMIC DNA]</scope>
    <source>
        <strain evidence="3 4">VU population</strain>
        <tissue evidence="3">Whole body</tissue>
    </source>
</reference>
<keyword evidence="2" id="KW-0732">Signal</keyword>
<protein>
    <submittedName>
        <fullName evidence="3">Uncharacterized protein</fullName>
    </submittedName>
</protein>
<feature type="chain" id="PRO_5012691607" evidence="2">
    <location>
        <begin position="20"/>
        <end position="661"/>
    </location>
</feature>
<keyword evidence="1" id="KW-1133">Transmembrane helix</keyword>